<evidence type="ECO:0000313" key="2">
    <source>
        <dbReference type="EMBL" id="CAF1567512.1"/>
    </source>
</evidence>
<protein>
    <submittedName>
        <fullName evidence="1">Uncharacterized protein</fullName>
    </submittedName>
</protein>
<dbReference type="Proteomes" id="UP000663832">
    <property type="component" value="Unassembled WGS sequence"/>
</dbReference>
<organism evidence="1 4">
    <name type="scientific">Adineta steineri</name>
    <dbReference type="NCBI Taxonomy" id="433720"/>
    <lineage>
        <taxon>Eukaryota</taxon>
        <taxon>Metazoa</taxon>
        <taxon>Spiralia</taxon>
        <taxon>Gnathifera</taxon>
        <taxon>Rotifera</taxon>
        <taxon>Eurotatoria</taxon>
        <taxon>Bdelloidea</taxon>
        <taxon>Adinetida</taxon>
        <taxon>Adinetidae</taxon>
        <taxon>Adineta</taxon>
    </lineage>
</organism>
<name>A0A814YQ23_9BILA</name>
<gene>
    <name evidence="1" type="ORF">BJG266_LOCUS28546</name>
    <name evidence="2" type="ORF">QVE165_LOCUS48475</name>
</gene>
<reference evidence="1" key="1">
    <citation type="submission" date="2021-02" db="EMBL/GenBank/DDBJ databases">
        <authorList>
            <person name="Nowell W R."/>
        </authorList>
    </citation>
    <scope>NUCLEOTIDE SEQUENCE</scope>
</reference>
<evidence type="ECO:0000313" key="4">
    <source>
        <dbReference type="Proteomes" id="UP000663877"/>
    </source>
</evidence>
<dbReference type="EMBL" id="CAJNOM010000819">
    <property type="protein sequence ID" value="CAF1567512.1"/>
    <property type="molecule type" value="Genomic_DNA"/>
</dbReference>
<comment type="caution">
    <text evidence="1">The sequence shown here is derived from an EMBL/GenBank/DDBJ whole genome shotgun (WGS) entry which is preliminary data.</text>
</comment>
<dbReference type="Proteomes" id="UP000663877">
    <property type="component" value="Unassembled WGS sequence"/>
</dbReference>
<accession>A0A814YQ23</accession>
<proteinExistence type="predicted"/>
<sequence>MGHHYTKEQFNIDLDIDTIQYYVNEYKKLQPQSMFGKRFSPLLLLPYQTMCSSCGTQLKTIFQSCANIIYCTKIQPCLLYKADCHQCQRSHRLSSIYLMDQKSTMVNTKSQCSEFVHFSGALVFSKKILILFSCLLIDDYATFGGFGSAITKVLNKLRRLDMNDFSPEALSRNLQSVWLYYELANFIFMTNKFSETIFPYAMCEGRTKIRGEQSTRAISIERNLDWFYHLFTVFWSHHKEIFGECQCSGGCSRTITIDGHQKP</sequence>
<dbReference type="OrthoDB" id="9982111at2759"/>
<dbReference type="AlphaFoldDB" id="A0A814YQ23"/>
<dbReference type="EMBL" id="CAJNOI010000297">
    <property type="protein sequence ID" value="CAF1231554.1"/>
    <property type="molecule type" value="Genomic_DNA"/>
</dbReference>
<evidence type="ECO:0000313" key="1">
    <source>
        <dbReference type="EMBL" id="CAF1231554.1"/>
    </source>
</evidence>
<keyword evidence="3" id="KW-1185">Reference proteome</keyword>
<evidence type="ECO:0000313" key="3">
    <source>
        <dbReference type="Proteomes" id="UP000663832"/>
    </source>
</evidence>